<comment type="caution">
    <text evidence="1">The sequence shown here is derived from an EMBL/GenBank/DDBJ whole genome shotgun (WGS) entry which is preliminary data.</text>
</comment>
<gene>
    <name evidence="1" type="ORF">HLH44_03625</name>
</gene>
<dbReference type="EMBL" id="JABEQP010000002">
    <property type="protein sequence ID" value="MBB2196561.1"/>
    <property type="molecule type" value="Genomic_DNA"/>
</dbReference>
<organism evidence="1 2">
    <name type="scientific">Gluconacetobacter dulcium</name>
    <dbReference type="NCBI Taxonomy" id="2729096"/>
    <lineage>
        <taxon>Bacteria</taxon>
        <taxon>Pseudomonadati</taxon>
        <taxon>Pseudomonadota</taxon>
        <taxon>Alphaproteobacteria</taxon>
        <taxon>Acetobacterales</taxon>
        <taxon>Acetobacteraceae</taxon>
        <taxon>Gluconacetobacter</taxon>
    </lineage>
</organism>
<accession>A0A7W4JXI9</accession>
<evidence type="ECO:0000313" key="1">
    <source>
        <dbReference type="EMBL" id="MBB2196561.1"/>
    </source>
</evidence>
<dbReference type="AlphaFoldDB" id="A0A7W4JXI9"/>
<dbReference type="Proteomes" id="UP000530320">
    <property type="component" value="Unassembled WGS sequence"/>
</dbReference>
<protein>
    <submittedName>
        <fullName evidence="1">Uncharacterized protein</fullName>
    </submittedName>
</protein>
<sequence length="174" mass="18848">MTLYRVELREAVSAAILAADTAAGPRVYTARTMPSRAVDLPNVYVQSPSDQAESLNRGPPQFLRTAQIVVIARVSAFTGPAAELVLDTLTEQIELAVLTNGPLAQMVQQFSRLETAVRVNSENNPVIGEARMDFYLEWTETYPIAGGPFNGISGTMQANGNDAFAEMSVRLNQS</sequence>
<dbReference type="RefSeq" id="WP_183008147.1">
    <property type="nucleotide sequence ID" value="NZ_JABEQP010000002.1"/>
</dbReference>
<evidence type="ECO:0000313" key="2">
    <source>
        <dbReference type="Proteomes" id="UP000530320"/>
    </source>
</evidence>
<reference evidence="1 2" key="1">
    <citation type="submission" date="2020-04" db="EMBL/GenBank/DDBJ databases">
        <title>Description of novel Gluconacetobacter.</title>
        <authorList>
            <person name="Sombolestani A."/>
        </authorList>
    </citation>
    <scope>NUCLEOTIDE SEQUENCE [LARGE SCALE GENOMIC DNA]</scope>
    <source>
        <strain evidence="1 2">LMG 22058</strain>
    </source>
</reference>
<name>A0A7W4JXI9_9PROT</name>
<proteinExistence type="predicted"/>